<feature type="region of interest" description="Disordered" evidence="1">
    <location>
        <begin position="1"/>
        <end position="20"/>
    </location>
</feature>
<proteinExistence type="predicted"/>
<dbReference type="Proteomes" id="UP000887574">
    <property type="component" value="Unplaced"/>
</dbReference>
<reference evidence="3" key="1">
    <citation type="submission" date="2022-11" db="UniProtKB">
        <authorList>
            <consortium name="WormBaseParasite"/>
        </authorList>
    </citation>
    <scope>IDENTIFICATION</scope>
</reference>
<dbReference type="AlphaFoldDB" id="A0A915DZD6"/>
<evidence type="ECO:0000313" key="2">
    <source>
        <dbReference type="Proteomes" id="UP000887574"/>
    </source>
</evidence>
<feature type="compositionally biased region" description="Polar residues" evidence="1">
    <location>
        <begin position="60"/>
        <end position="70"/>
    </location>
</feature>
<evidence type="ECO:0000313" key="3">
    <source>
        <dbReference type="WBParaSite" id="jg25065"/>
    </source>
</evidence>
<organism evidence="2 3">
    <name type="scientific">Ditylenchus dipsaci</name>
    <dbReference type="NCBI Taxonomy" id="166011"/>
    <lineage>
        <taxon>Eukaryota</taxon>
        <taxon>Metazoa</taxon>
        <taxon>Ecdysozoa</taxon>
        <taxon>Nematoda</taxon>
        <taxon>Chromadorea</taxon>
        <taxon>Rhabditida</taxon>
        <taxon>Tylenchina</taxon>
        <taxon>Tylenchomorpha</taxon>
        <taxon>Sphaerularioidea</taxon>
        <taxon>Anguinidae</taxon>
        <taxon>Anguininae</taxon>
        <taxon>Ditylenchus</taxon>
    </lineage>
</organism>
<feature type="region of interest" description="Disordered" evidence="1">
    <location>
        <begin position="60"/>
        <end position="98"/>
    </location>
</feature>
<evidence type="ECO:0000256" key="1">
    <source>
        <dbReference type="SAM" id="MobiDB-lite"/>
    </source>
</evidence>
<keyword evidence="2" id="KW-1185">Reference proteome</keyword>
<feature type="compositionally biased region" description="Polar residues" evidence="1">
    <location>
        <begin position="79"/>
        <end position="95"/>
    </location>
</feature>
<sequence length="117" mass="12602">MSLGQQQRPNVKTPETFLGENSSLVNLDNLMGPTSNSVSSAKTTAAAANPFMLGSSNIATNPFAAQQRPSPSLHEMMTAQRSASVNNDSNGTQHPVNLPVHPQIPLLCRYFKYSNCQ</sequence>
<protein>
    <submittedName>
        <fullName evidence="3">Uncharacterized protein</fullName>
    </submittedName>
</protein>
<feature type="compositionally biased region" description="Polar residues" evidence="1">
    <location>
        <begin position="1"/>
        <end position="10"/>
    </location>
</feature>
<dbReference type="WBParaSite" id="jg25065">
    <property type="protein sequence ID" value="jg25065"/>
    <property type="gene ID" value="jg25065"/>
</dbReference>
<name>A0A915DZD6_9BILA</name>
<accession>A0A915DZD6</accession>